<evidence type="ECO:0000313" key="1">
    <source>
        <dbReference type="EMBL" id="OHT44958.1"/>
    </source>
</evidence>
<accession>A0A1S1J5E2</accession>
<keyword evidence="4" id="KW-1185">Reference proteome</keyword>
<reference evidence="3" key="2">
    <citation type="submission" date="2016-09" db="EMBL/GenBank/DDBJ databases">
        <authorList>
            <person name="Chen S."/>
            <person name="Walker E."/>
        </authorList>
    </citation>
    <scope>NUCLEOTIDE SEQUENCE [LARGE SCALE GENOMIC DNA]</scope>
    <source>
        <strain evidence="3">MSU</strain>
    </source>
</reference>
<organism evidence="1 3">
    <name type="scientific">Flavobacterium tructae</name>
    <dbReference type="NCBI Taxonomy" id="1114873"/>
    <lineage>
        <taxon>Bacteria</taxon>
        <taxon>Pseudomonadati</taxon>
        <taxon>Bacteroidota</taxon>
        <taxon>Flavobacteriia</taxon>
        <taxon>Flavobacteriales</taxon>
        <taxon>Flavobacteriaceae</taxon>
        <taxon>Flavobacterium</taxon>
    </lineage>
</organism>
<sequence length="245" mass="27430">MKTKLLIIFLFYSVVLSAQFLYFKETDDKNDKTHLLKKSNNFLQLSAPEEGFKLFQSNVFQFQSNEVNFYTELVSDKIGAFRVSLGSHINSAKENTVEKQTIASLLNGGGNGVLNATTIVGYYKSSWGTFCLALNPKLGFQLPALGSLSNEATFNFQLGGQMYIDIFGGNDKLKLFSIISAYEIVGSKDLYENLDIENKPFFLSQLNFGIIVKNQWRIMASCPLASTYDKFVRQPVSVGTQIIID</sequence>
<proteinExistence type="predicted"/>
<gene>
    <name evidence="2" type="ORF">B0A71_13705</name>
    <name evidence="1" type="ORF">BHE19_09585</name>
</gene>
<reference evidence="2 4" key="3">
    <citation type="submission" date="2016-11" db="EMBL/GenBank/DDBJ databases">
        <title>Whole genomes of Flavobacteriaceae.</title>
        <authorList>
            <person name="Stine C."/>
            <person name="Li C."/>
            <person name="Tadesse D."/>
        </authorList>
    </citation>
    <scope>NUCLEOTIDE SEQUENCE [LARGE SCALE GENOMIC DNA]</scope>
    <source>
        <strain evidence="2 4">ATCC BAA-2541</strain>
    </source>
</reference>
<name>A0A1S1J5E2_9FLAO</name>
<dbReference type="OrthoDB" id="1377115at2"/>
<comment type="caution">
    <text evidence="1">The sequence shown here is derived from an EMBL/GenBank/DDBJ whole genome shotgun (WGS) entry which is preliminary data.</text>
</comment>
<dbReference type="EMBL" id="MUHG01000019">
    <property type="protein sequence ID" value="OXB18992.1"/>
    <property type="molecule type" value="Genomic_DNA"/>
</dbReference>
<evidence type="ECO:0000313" key="4">
    <source>
        <dbReference type="Proteomes" id="UP000198319"/>
    </source>
</evidence>
<evidence type="ECO:0000313" key="3">
    <source>
        <dbReference type="Proteomes" id="UP000180252"/>
    </source>
</evidence>
<evidence type="ECO:0000313" key="2">
    <source>
        <dbReference type="EMBL" id="OXB18992.1"/>
    </source>
</evidence>
<dbReference type="AlphaFoldDB" id="A0A1S1J5E2"/>
<dbReference type="RefSeq" id="WP_070907290.1">
    <property type="nucleotide sequence ID" value="NZ_MIKE01000023.1"/>
</dbReference>
<dbReference type="Proteomes" id="UP000198319">
    <property type="component" value="Unassembled WGS sequence"/>
</dbReference>
<dbReference type="Proteomes" id="UP000180252">
    <property type="component" value="Unassembled WGS sequence"/>
</dbReference>
<protein>
    <submittedName>
        <fullName evidence="1">Uncharacterized protein</fullName>
    </submittedName>
</protein>
<dbReference type="EMBL" id="MIKE01000023">
    <property type="protein sequence ID" value="OHT44958.1"/>
    <property type="molecule type" value="Genomic_DNA"/>
</dbReference>
<reference evidence="1" key="1">
    <citation type="submission" date="2016-09" db="EMBL/GenBank/DDBJ databases">
        <authorList>
            <person name="Capua I."/>
            <person name="De Benedictis P."/>
            <person name="Joannis T."/>
            <person name="Lombin L.H."/>
            <person name="Cattoli G."/>
        </authorList>
    </citation>
    <scope>NUCLEOTIDE SEQUENCE [LARGE SCALE GENOMIC DNA]</scope>
    <source>
        <strain evidence="1">MSU</strain>
    </source>
</reference>